<evidence type="ECO:0000313" key="2">
    <source>
        <dbReference type="EMBL" id="KKS95628.1"/>
    </source>
</evidence>
<sequence>MHTGKLPLFSDKGSKMSAALVLIATGILFRTIFHLGDNIEMITSGALVSGAYLGLFWAIAVPLTSMAVSDVILGNSLIFLFTWSAYLFIGFAGFLVFYKKKRKSGLLISSLVSAGTASVFFYLWTNFGVWYLDDQRMYAKTIGGLLDAYLLGLPFLKMNLIGNLVFVPLFFSIFSFLQMPVKAKKSISAKYLSVLKIFKES</sequence>
<feature type="transmembrane region" description="Helical" evidence="1">
    <location>
        <begin position="77"/>
        <end position="98"/>
    </location>
</feature>
<protein>
    <recommendedName>
        <fullName evidence="4">ECF transporter S component</fullName>
    </recommendedName>
</protein>
<name>A0A0G1G9L4_9BACT</name>
<dbReference type="Pfam" id="PF20221">
    <property type="entry name" value="DUF6580"/>
    <property type="match status" value="1"/>
</dbReference>
<dbReference type="EMBL" id="LCFP01000015">
    <property type="protein sequence ID" value="KKS95628.1"/>
    <property type="molecule type" value="Genomic_DNA"/>
</dbReference>
<keyword evidence="1" id="KW-0812">Transmembrane</keyword>
<evidence type="ECO:0000256" key="1">
    <source>
        <dbReference type="SAM" id="Phobius"/>
    </source>
</evidence>
<dbReference type="Proteomes" id="UP000034894">
    <property type="component" value="Unassembled WGS sequence"/>
</dbReference>
<dbReference type="PATRIC" id="fig|1618443.3.peg.1558"/>
<comment type="caution">
    <text evidence="2">The sequence shown here is derived from an EMBL/GenBank/DDBJ whole genome shotgun (WGS) entry which is preliminary data.</text>
</comment>
<keyword evidence="1" id="KW-0472">Membrane</keyword>
<dbReference type="AlphaFoldDB" id="A0A0G1G9L4"/>
<accession>A0A0G1G9L4</accession>
<proteinExistence type="predicted"/>
<evidence type="ECO:0000313" key="3">
    <source>
        <dbReference type="Proteomes" id="UP000034894"/>
    </source>
</evidence>
<dbReference type="Gene3D" id="1.10.1760.20">
    <property type="match status" value="1"/>
</dbReference>
<keyword evidence="1" id="KW-1133">Transmembrane helix</keyword>
<dbReference type="InterPro" id="IPR046487">
    <property type="entry name" value="DUF6580"/>
</dbReference>
<dbReference type="STRING" id="1618443.UV73_C0015G0003"/>
<feature type="transmembrane region" description="Helical" evidence="1">
    <location>
        <begin position="160"/>
        <end position="177"/>
    </location>
</feature>
<gene>
    <name evidence="2" type="ORF">UV73_C0015G0003</name>
</gene>
<evidence type="ECO:0008006" key="4">
    <source>
        <dbReference type="Google" id="ProtNLM"/>
    </source>
</evidence>
<feature type="transmembrane region" description="Helical" evidence="1">
    <location>
        <begin position="105"/>
        <end position="124"/>
    </location>
</feature>
<feature type="transmembrane region" description="Helical" evidence="1">
    <location>
        <begin position="16"/>
        <end position="33"/>
    </location>
</feature>
<feature type="transmembrane region" description="Helical" evidence="1">
    <location>
        <begin position="45"/>
        <end position="65"/>
    </location>
</feature>
<reference evidence="2 3" key="1">
    <citation type="journal article" date="2015" name="Nature">
        <title>rRNA introns, odd ribosomes, and small enigmatic genomes across a large radiation of phyla.</title>
        <authorList>
            <person name="Brown C.T."/>
            <person name="Hug L.A."/>
            <person name="Thomas B.C."/>
            <person name="Sharon I."/>
            <person name="Castelle C.J."/>
            <person name="Singh A."/>
            <person name="Wilkins M.J."/>
            <person name="Williams K.H."/>
            <person name="Banfield J.F."/>
        </authorList>
    </citation>
    <scope>NUCLEOTIDE SEQUENCE [LARGE SCALE GENOMIC DNA]</scope>
</reference>
<organism evidence="2 3">
    <name type="scientific">Candidatus Gottesmanbacteria bacterium GW2011_GWA2_43_14</name>
    <dbReference type="NCBI Taxonomy" id="1618443"/>
    <lineage>
        <taxon>Bacteria</taxon>
        <taxon>Candidatus Gottesmaniibacteriota</taxon>
    </lineage>
</organism>